<dbReference type="PIRSF" id="PIRSF016493">
    <property type="entry name" value="Glycyl_aminpptds"/>
    <property type="match status" value="1"/>
</dbReference>
<dbReference type="InterPro" id="IPR024191">
    <property type="entry name" value="Peptidase_M61"/>
</dbReference>
<dbReference type="AlphaFoldDB" id="C6W594"/>
<dbReference type="Gene3D" id="1.10.390.10">
    <property type="entry name" value="Neutral Protease Domain 2"/>
    <property type="match status" value="1"/>
</dbReference>
<accession>C6W594</accession>
<evidence type="ECO:0000259" key="4">
    <source>
        <dbReference type="Pfam" id="PF17899"/>
    </source>
</evidence>
<feature type="chain" id="PRO_5002972489" evidence="1">
    <location>
        <begin position="20"/>
        <end position="606"/>
    </location>
</feature>
<dbReference type="InterPro" id="IPR007963">
    <property type="entry name" value="Peptidase_M61_catalytic"/>
</dbReference>
<feature type="domain" description="Peptidase M61 N-terminal" evidence="4">
    <location>
        <begin position="23"/>
        <end position="189"/>
    </location>
</feature>
<evidence type="ECO:0000313" key="6">
    <source>
        <dbReference type="Proteomes" id="UP000002011"/>
    </source>
</evidence>
<dbReference type="KEGG" id="dfe:Dfer_1205"/>
<name>C6W594_DYAFD</name>
<dbReference type="Pfam" id="PF17899">
    <property type="entry name" value="Peptidase_M61_N"/>
    <property type="match status" value="1"/>
</dbReference>
<reference evidence="5 6" key="1">
    <citation type="journal article" date="2009" name="Stand. Genomic Sci.">
        <title>Complete genome sequence of Dyadobacter fermentans type strain (NS114).</title>
        <authorList>
            <person name="Lang E."/>
            <person name="Lapidus A."/>
            <person name="Chertkov O."/>
            <person name="Brettin T."/>
            <person name="Detter J.C."/>
            <person name="Han C."/>
            <person name="Copeland A."/>
            <person name="Glavina Del Rio T."/>
            <person name="Nolan M."/>
            <person name="Chen F."/>
            <person name="Lucas S."/>
            <person name="Tice H."/>
            <person name="Cheng J.F."/>
            <person name="Land M."/>
            <person name="Hauser L."/>
            <person name="Chang Y.J."/>
            <person name="Jeffries C.D."/>
            <person name="Kopitz M."/>
            <person name="Bruce D."/>
            <person name="Goodwin L."/>
            <person name="Pitluck S."/>
            <person name="Ovchinnikova G."/>
            <person name="Pati A."/>
            <person name="Ivanova N."/>
            <person name="Mavrommatis K."/>
            <person name="Chen A."/>
            <person name="Palaniappan K."/>
            <person name="Chain P."/>
            <person name="Bristow J."/>
            <person name="Eisen J.A."/>
            <person name="Markowitz V."/>
            <person name="Hugenholtz P."/>
            <person name="Goker M."/>
            <person name="Rohde M."/>
            <person name="Kyrpides N.C."/>
            <person name="Klenk H.P."/>
        </authorList>
    </citation>
    <scope>NUCLEOTIDE SEQUENCE [LARGE SCALE GENOMIC DNA]</scope>
    <source>
        <strain evidence="6">ATCC 700827 / DSM 18053 / CIP 107007 / KCTC 52180 / NS114</strain>
    </source>
</reference>
<dbReference type="SUPFAM" id="SSF50156">
    <property type="entry name" value="PDZ domain-like"/>
    <property type="match status" value="1"/>
</dbReference>
<dbReference type="SUPFAM" id="SSF55486">
    <property type="entry name" value="Metalloproteases ('zincins'), catalytic domain"/>
    <property type="match status" value="1"/>
</dbReference>
<dbReference type="InterPro" id="IPR036034">
    <property type="entry name" value="PDZ_sf"/>
</dbReference>
<evidence type="ECO:0000259" key="2">
    <source>
        <dbReference type="Pfam" id="PF05299"/>
    </source>
</evidence>
<evidence type="ECO:0000259" key="3">
    <source>
        <dbReference type="Pfam" id="PF13180"/>
    </source>
</evidence>
<dbReference type="RefSeq" id="WP_015810708.1">
    <property type="nucleotide sequence ID" value="NC_013037.1"/>
</dbReference>
<dbReference type="STRING" id="471854.Dfer_1205"/>
<feature type="domain" description="PDZ" evidence="3">
    <location>
        <begin position="512"/>
        <end position="570"/>
    </location>
</feature>
<dbReference type="HOGENOM" id="CLU_022755_0_1_10"/>
<dbReference type="EMBL" id="CP001619">
    <property type="protein sequence ID" value="ACT92454.1"/>
    <property type="molecule type" value="Genomic_DNA"/>
</dbReference>
<dbReference type="Pfam" id="PF13180">
    <property type="entry name" value="PDZ_2"/>
    <property type="match status" value="1"/>
</dbReference>
<dbReference type="eggNOG" id="COG3975">
    <property type="taxonomic scope" value="Bacteria"/>
</dbReference>
<dbReference type="Proteomes" id="UP000002011">
    <property type="component" value="Chromosome"/>
</dbReference>
<sequence>MKKLAALLATPLICSYAFAQKIQYDVSFPNIVHHEARIALSVSDAPQKELLFRMSRSSPGRYATHEYGKNVYDVKAFDKSGKPVAIARVDGDVYKVSGIDGYVRVEYILYANHADGTYAGIDQNSVHLNMPAAFMWVKGLEKSPMEIRFDLPQNSQWTIATQLKTTADAHTFTAPDLQYFMDSPTKIGKLTVKDWNVPNADSKPARFRLALEAKSSDSLATVFANKIKRITEEARMVFGEFPAFDNGHYTFLASINPYVKGDGMEHRNSTMISVPVVFNASDNLLGVFSHEFFHAWNVERIRPKTLEPFNFEKSNMSFELWFAEGFTQYYGELLLERAGFHSVDEYCNILGMLVNAKENTVGARRISPVEASCNAVFVDAGVAVDKANYPNMHTSYYTYGAALALALDLQLREKGLNLDDFMKAVWAKHGKPEAAYNVADLQAVLESYTRDKAFAQRFFSKYISGHESIDYAPLLAKAGLLLRKQFEGQAWIGDFVRYKEGTGLTITTNTTIGSPLYTAGLDIDDEILKVDGKVISTNDELLAILKAHKPGDQITVEYRHRDDYKTAVVEMVQHPRWQVATFEQAGKTVTPEMQTFRNAWLGSKWK</sequence>
<dbReference type="Gene3D" id="2.30.42.10">
    <property type="match status" value="1"/>
</dbReference>
<dbReference type="OrthoDB" id="9778516at2"/>
<evidence type="ECO:0000256" key="1">
    <source>
        <dbReference type="SAM" id="SignalP"/>
    </source>
</evidence>
<keyword evidence="1" id="KW-0732">Signal</keyword>
<dbReference type="Gene3D" id="2.60.40.3650">
    <property type="match status" value="1"/>
</dbReference>
<organism evidence="5 6">
    <name type="scientific">Dyadobacter fermentans (strain ATCC 700827 / DSM 18053 / CIP 107007 / KCTC 52180 / NS114)</name>
    <dbReference type="NCBI Taxonomy" id="471854"/>
    <lineage>
        <taxon>Bacteria</taxon>
        <taxon>Pseudomonadati</taxon>
        <taxon>Bacteroidota</taxon>
        <taxon>Cytophagia</taxon>
        <taxon>Cytophagales</taxon>
        <taxon>Spirosomataceae</taxon>
        <taxon>Dyadobacter</taxon>
    </lineage>
</organism>
<evidence type="ECO:0000313" key="5">
    <source>
        <dbReference type="EMBL" id="ACT92454.1"/>
    </source>
</evidence>
<dbReference type="InterPro" id="IPR027268">
    <property type="entry name" value="Peptidase_M4/M1_CTD_sf"/>
</dbReference>
<gene>
    <name evidence="5" type="ordered locus">Dfer_1205</name>
</gene>
<keyword evidence="6" id="KW-1185">Reference proteome</keyword>
<dbReference type="Pfam" id="PF05299">
    <property type="entry name" value="Peptidase_M61"/>
    <property type="match status" value="1"/>
</dbReference>
<feature type="signal peptide" evidence="1">
    <location>
        <begin position="1"/>
        <end position="19"/>
    </location>
</feature>
<proteinExistence type="predicted"/>
<dbReference type="InterPro" id="IPR001478">
    <property type="entry name" value="PDZ"/>
</dbReference>
<feature type="domain" description="Peptidase M61 catalytic" evidence="2">
    <location>
        <begin position="284"/>
        <end position="402"/>
    </location>
</feature>
<protein>
    <submittedName>
        <fullName evidence="5">Peptidase M61 domain protein</fullName>
    </submittedName>
</protein>
<dbReference type="InterPro" id="IPR040756">
    <property type="entry name" value="Peptidase_M61_N"/>
</dbReference>